<evidence type="ECO:0000256" key="2">
    <source>
        <dbReference type="SAM" id="Phobius"/>
    </source>
</evidence>
<reference evidence="3" key="1">
    <citation type="submission" date="2018-05" db="EMBL/GenBank/DDBJ databases">
        <authorList>
            <person name="Lanie J.A."/>
            <person name="Ng W.-L."/>
            <person name="Kazmierczak K.M."/>
            <person name="Andrzejewski T.M."/>
            <person name="Davidsen T.M."/>
            <person name="Wayne K.J."/>
            <person name="Tettelin H."/>
            <person name="Glass J.I."/>
            <person name="Rusch D."/>
            <person name="Podicherti R."/>
            <person name="Tsui H.-C.T."/>
            <person name="Winkler M.E."/>
        </authorList>
    </citation>
    <scope>NUCLEOTIDE SEQUENCE</scope>
</reference>
<organism evidence="3">
    <name type="scientific">marine metagenome</name>
    <dbReference type="NCBI Taxonomy" id="408172"/>
    <lineage>
        <taxon>unclassified sequences</taxon>
        <taxon>metagenomes</taxon>
        <taxon>ecological metagenomes</taxon>
    </lineage>
</organism>
<keyword evidence="2" id="KW-0812">Transmembrane</keyword>
<proteinExistence type="predicted"/>
<evidence type="ECO:0000256" key="1">
    <source>
        <dbReference type="SAM" id="Coils"/>
    </source>
</evidence>
<feature type="transmembrane region" description="Helical" evidence="2">
    <location>
        <begin position="6"/>
        <end position="24"/>
    </location>
</feature>
<keyword evidence="2" id="KW-1133">Transmembrane helix</keyword>
<keyword evidence="2" id="KW-0472">Membrane</keyword>
<protein>
    <submittedName>
        <fullName evidence="3">Uncharacterized protein</fullName>
    </submittedName>
</protein>
<dbReference type="AlphaFoldDB" id="A0A381QM25"/>
<evidence type="ECO:0000313" key="3">
    <source>
        <dbReference type="EMBL" id="SUZ78633.1"/>
    </source>
</evidence>
<accession>A0A381QM25</accession>
<sequence length="151" mass="17150">MRTIIKSVIGAVLILSVGAVLLVGGRRIIEQERMAQEVDRLREGLYRARATAERCQKSIVSGETELVELRARLDLLRARVDSFEALDERGVPQDRYETYLGTFNMYNDTASTWEERERQLRVAEASCRTVILEHNAMSDSLQSLFSELGVD</sequence>
<gene>
    <name evidence="3" type="ORF">METZ01_LOCUS31487</name>
</gene>
<name>A0A381QM25_9ZZZZ</name>
<keyword evidence="1" id="KW-0175">Coiled coil</keyword>
<feature type="coiled-coil region" evidence="1">
    <location>
        <begin position="59"/>
        <end position="86"/>
    </location>
</feature>
<dbReference type="EMBL" id="UINC01001360">
    <property type="protein sequence ID" value="SUZ78633.1"/>
    <property type="molecule type" value="Genomic_DNA"/>
</dbReference>